<dbReference type="NCBIfam" id="NF040521">
    <property type="entry name" value="C45_proenzyme"/>
    <property type="match status" value="1"/>
</dbReference>
<feature type="region of interest" description="N-terminal hotdog fold" evidence="1">
    <location>
        <begin position="389"/>
        <end position="518"/>
    </location>
</feature>
<feature type="active site" description="Proton acceptor; for dehydratase activity" evidence="1">
    <location>
        <position position="422"/>
    </location>
</feature>
<dbReference type="Pfam" id="PF21089">
    <property type="entry name" value="PKS_DH_N"/>
    <property type="match status" value="1"/>
</dbReference>
<evidence type="ECO:0000259" key="2">
    <source>
        <dbReference type="PROSITE" id="PS52019"/>
    </source>
</evidence>
<dbReference type="EMBL" id="JMCB01000004">
    <property type="protein sequence ID" value="KFE69521.1"/>
    <property type="molecule type" value="Genomic_DNA"/>
</dbReference>
<dbReference type="InterPro" id="IPR047803">
    <property type="entry name" value="DCD1A/B-like"/>
</dbReference>
<feature type="region of interest" description="C-terminal hotdog fold" evidence="1">
    <location>
        <begin position="531"/>
        <end position="679"/>
    </location>
</feature>
<gene>
    <name evidence="3" type="ORF">DB31_6496</name>
</gene>
<dbReference type="STRING" id="394096.DB31_6496"/>
<dbReference type="InterPro" id="IPR049552">
    <property type="entry name" value="PKS_DH_N"/>
</dbReference>
<dbReference type="InterPro" id="IPR005079">
    <property type="entry name" value="Peptidase_C45_hydrolase"/>
</dbReference>
<dbReference type="Gene3D" id="3.10.129.110">
    <property type="entry name" value="Polyketide synthase dehydratase"/>
    <property type="match status" value="1"/>
</dbReference>
<dbReference type="Pfam" id="PF03417">
    <property type="entry name" value="AAT"/>
    <property type="match status" value="1"/>
</dbReference>
<dbReference type="PROSITE" id="PS52019">
    <property type="entry name" value="PKS_MFAS_DH"/>
    <property type="match status" value="1"/>
</dbReference>
<reference evidence="3 4" key="1">
    <citation type="submission" date="2014-04" db="EMBL/GenBank/DDBJ databases">
        <title>Genome assembly of Hyalangium minutum DSM 14724.</title>
        <authorList>
            <person name="Sharma G."/>
            <person name="Subramanian S."/>
        </authorList>
    </citation>
    <scope>NUCLEOTIDE SEQUENCE [LARGE SCALE GENOMIC DNA]</scope>
    <source>
        <strain evidence="3 4">DSM 14724</strain>
    </source>
</reference>
<dbReference type="InterPro" id="IPR042104">
    <property type="entry name" value="PKS_dehydratase_sf"/>
</dbReference>
<dbReference type="Proteomes" id="UP000028725">
    <property type="component" value="Unassembled WGS sequence"/>
</dbReference>
<dbReference type="PATRIC" id="fig|394096.3.peg.2597"/>
<dbReference type="Gene3D" id="3.60.60.10">
    <property type="entry name" value="Penicillin V Acylase, Chain A"/>
    <property type="match status" value="1"/>
</dbReference>
<dbReference type="InterPro" id="IPR049551">
    <property type="entry name" value="PKS_DH_C"/>
</dbReference>
<feature type="domain" description="PKS/mFAS DH" evidence="2">
    <location>
        <begin position="389"/>
        <end position="679"/>
    </location>
</feature>
<sequence>MPSDSSASLPLLVLSGSPYEVGRQHGSLMREEIAYAVSVEDEAIRPMLGKIGVSDQTMRQRMAALGALLPADVHEEVRGISDASGISRETILYHTLVLDILSGAPIGCSQFAVFGRATVDGKVIHGHNLDVPYPSLAKFLRPVCIVYRREGCIPYVSITFWPVALGVCSGMNAEGLSLGVNVPVAPLDPRVFYPLTFQNREVLSRARTLEEARAVLEGTQRGGSWNLMLTHRSGQALVWEQVGPHSGQYAAHPEQDFVVSTNHLRVAHKAAQGHEAVALEMLQDMQEDSIHRYRRLEQLVRGSWGDIRLDTAVGFLRDCGESASAPSPSMRTICRADNALSMVYEPATLTLDLAAGAMPAALASRRRLQLGPLFNTSAPEVGEATRPMAAEQGTFPMQGTARERGCWARTFALQEDVYLMEHRVNGIPVLPGAAAIEWLAEVAAAEGEGEVAEVREVWLEKFIRVRPERPTEAYVRTVRKGEVLAVSSYADLLNPRGAVLRPDVLHYRGEVRLGPRPQRKIAAGFGAARGVDGELPFSRSYVKDAYFHVGPPFRIVDWISYPGPREAIASLHVPEPAGYFASVPWARFWLDPFVLDGCFQLAGTLGILHNLRAPVPQGVGRLVLGRTPLPGERLWCRARLDREVGELLYYDFTLWDAEERICLEAHDYCSISVDVYTPEQKAFFRKSLDPAGALYPQAGRGAAHA</sequence>
<dbReference type="AlphaFoldDB" id="A0A085WPA8"/>
<dbReference type="PANTHER" id="PTHR35190">
    <property type="entry name" value="PROTEIN DCD1B"/>
    <property type="match status" value="1"/>
</dbReference>
<evidence type="ECO:0000313" key="4">
    <source>
        <dbReference type="Proteomes" id="UP000028725"/>
    </source>
</evidence>
<dbReference type="Pfam" id="PF14765">
    <property type="entry name" value="PS-DH"/>
    <property type="match status" value="1"/>
</dbReference>
<dbReference type="PANTHER" id="PTHR35190:SF2">
    <property type="entry name" value="PROTEIN DCD1B"/>
    <property type="match status" value="1"/>
</dbReference>
<dbReference type="RefSeq" id="WP_044186792.1">
    <property type="nucleotide sequence ID" value="NZ_JMCB01000004.1"/>
</dbReference>
<evidence type="ECO:0000313" key="3">
    <source>
        <dbReference type="EMBL" id="KFE69521.1"/>
    </source>
</evidence>
<dbReference type="InterPro" id="IPR047794">
    <property type="entry name" value="C45_proenzyme-like"/>
</dbReference>
<protein>
    <submittedName>
        <fullName evidence="3">Beta-ketoacyl synthase</fullName>
    </submittedName>
</protein>
<accession>A0A085WPA8</accession>
<keyword evidence="4" id="KW-1185">Reference proteome</keyword>
<proteinExistence type="predicted"/>
<comment type="caution">
    <text evidence="3">The sequence shown here is derived from an EMBL/GenBank/DDBJ whole genome shotgun (WGS) entry which is preliminary data.</text>
</comment>
<dbReference type="InterPro" id="IPR049900">
    <property type="entry name" value="PKS_mFAS_DH"/>
</dbReference>
<evidence type="ECO:0000256" key="1">
    <source>
        <dbReference type="PROSITE-ProRule" id="PRU01363"/>
    </source>
</evidence>
<organism evidence="3 4">
    <name type="scientific">Hyalangium minutum</name>
    <dbReference type="NCBI Taxonomy" id="394096"/>
    <lineage>
        <taxon>Bacteria</taxon>
        <taxon>Pseudomonadati</taxon>
        <taxon>Myxococcota</taxon>
        <taxon>Myxococcia</taxon>
        <taxon>Myxococcales</taxon>
        <taxon>Cystobacterineae</taxon>
        <taxon>Archangiaceae</taxon>
        <taxon>Hyalangium</taxon>
    </lineage>
</organism>
<feature type="active site" description="Proton donor; for dehydratase activity" evidence="1">
    <location>
        <position position="596"/>
    </location>
</feature>
<name>A0A085WPA8_9BACT</name>
<dbReference type="OrthoDB" id="8109453at2"/>